<evidence type="ECO:0000313" key="1">
    <source>
        <dbReference type="EMBL" id="MDW8550642.1"/>
    </source>
</evidence>
<proteinExistence type="predicted"/>
<reference evidence="1 2" key="1">
    <citation type="submission" date="2023-11" db="EMBL/GenBank/DDBJ databases">
        <title>First isolation, identification, and characterization of non-pathogenic Epilithonimonas ginsengisoli isolated from diseased farmed rainbow trout (Oncorhynchus mykiss) in Chile.</title>
        <authorList>
            <person name="Miranda C.D."/>
            <person name="Irgang R."/>
            <person name="Concha C."/>
            <person name="Rojas R."/>
            <person name="Avendano R."/>
        </authorList>
    </citation>
    <scope>NUCLEOTIDE SEQUENCE [LARGE SCALE GENOMIC DNA]</scope>
    <source>
        <strain evidence="1 2">FP99</strain>
    </source>
</reference>
<organism evidence="1 2">
    <name type="scientific">Epilithonimonas ginsengisoli</name>
    <dbReference type="NCBI Taxonomy" id="1245592"/>
    <lineage>
        <taxon>Bacteria</taxon>
        <taxon>Pseudomonadati</taxon>
        <taxon>Bacteroidota</taxon>
        <taxon>Flavobacteriia</taxon>
        <taxon>Flavobacteriales</taxon>
        <taxon>Weeksellaceae</taxon>
        <taxon>Chryseobacterium group</taxon>
        <taxon>Epilithonimonas</taxon>
    </lineage>
</organism>
<dbReference type="EMBL" id="JAMXLT020000038">
    <property type="protein sequence ID" value="MDW8550642.1"/>
    <property type="molecule type" value="Genomic_DNA"/>
</dbReference>
<keyword evidence="2" id="KW-1185">Reference proteome</keyword>
<evidence type="ECO:0000313" key="2">
    <source>
        <dbReference type="Proteomes" id="UP001204439"/>
    </source>
</evidence>
<evidence type="ECO:0008006" key="3">
    <source>
        <dbReference type="Google" id="ProtNLM"/>
    </source>
</evidence>
<comment type="caution">
    <text evidence="1">The sequence shown here is derived from an EMBL/GenBank/DDBJ whole genome shotgun (WGS) entry which is preliminary data.</text>
</comment>
<gene>
    <name evidence="1" type="ORF">NG800_017070</name>
</gene>
<accession>A0ABU4JLU6</accession>
<dbReference type="RefSeq" id="WP_063970387.1">
    <property type="nucleotide sequence ID" value="NZ_JAMXLT020000038.1"/>
</dbReference>
<protein>
    <recommendedName>
        <fullName evidence="3">DUF5689 domain-containing protein</fullName>
    </recommendedName>
</protein>
<dbReference type="Proteomes" id="UP001204439">
    <property type="component" value="Unassembled WGS sequence"/>
</dbReference>
<name>A0ABU4JLU6_9FLAO</name>
<sequence>MKKILLGIALSVVVLQGCKKDDDVVDDTVVLTVEEQNSYDDAAALKFMEDNYFNSKGVITPFDSTKDTDDNYPKLSSYPREKLPSGVIYITRTDAQPDPGKVVGSTDVINLFQVGKSYLSVKVDDKISFGSESTFANSVLSGDVIKDPAYFYVKSSVLKKYNETYSTTYGRNFYEIEGLQEGLKYFKSFDLTESADYNMQGVIIVPSRAAFARDANIYGTSYNNRSFVFNFQLYNTKTRNMETED</sequence>
<dbReference type="PROSITE" id="PS51257">
    <property type="entry name" value="PROKAR_LIPOPROTEIN"/>
    <property type="match status" value="1"/>
</dbReference>